<dbReference type="Proteomes" id="UP001320544">
    <property type="component" value="Chromosome"/>
</dbReference>
<dbReference type="RefSeq" id="WP_244412559.1">
    <property type="nucleotide sequence ID" value="NZ_AP025564.1"/>
</dbReference>
<sequence length="259" mass="27481">MAMHDNKPSYVDTDDAVRYLDGSRLSRPFSMPAPQRLIAAAFLLVALGIGGYFGFKVIDEVVNAPARAAASVEENLNRDVSLDLPSLPSLTSYDDEGIRASFDEAGYTVYDKTDEEIAAAGVGFDLIKLPSDVSLEEAGVLYLQGITKLSAADAAKLLNGSWEMIVDRSSGTDYRLKYADFASGSIDAAIQNAIIAEGLDSSAYGDSGIDGSGNTFQAGTVDIDGYTYSWQVSACPLSGVYSVDGLPDTAVYVGIRLYS</sequence>
<keyword evidence="1" id="KW-1133">Transmembrane helix</keyword>
<gene>
    <name evidence="2" type="ORF">CE91St30_16400</name>
</gene>
<dbReference type="EMBL" id="AP025564">
    <property type="protein sequence ID" value="BDE96307.1"/>
    <property type="molecule type" value="Genomic_DNA"/>
</dbReference>
<name>A0ABN6ME98_9ACTN</name>
<accession>A0ABN6ME98</accession>
<reference evidence="2 3" key="1">
    <citation type="submission" date="2022-01" db="EMBL/GenBank/DDBJ databases">
        <title>Novel bile acid biosynthetic pathways are enriched in the microbiome of centenarians.</title>
        <authorList>
            <person name="Sato Y."/>
            <person name="Atarashi K."/>
            <person name="Plichta R.D."/>
            <person name="Arai Y."/>
            <person name="Sasajima S."/>
            <person name="Kearney M.S."/>
            <person name="Suda W."/>
            <person name="Takeshita K."/>
            <person name="Sasaki T."/>
            <person name="Okamoto S."/>
            <person name="Skelly N.A."/>
            <person name="Okamura Y."/>
            <person name="Vlamakis H."/>
            <person name="Li Y."/>
            <person name="Tanoue T."/>
            <person name="Takei H."/>
            <person name="Nittono H."/>
            <person name="Narushima S."/>
            <person name="Irie J."/>
            <person name="Itoh H."/>
            <person name="Moriya K."/>
            <person name="Sugiura Y."/>
            <person name="Suematsu M."/>
            <person name="Moritoki N."/>
            <person name="Shibata S."/>
            <person name="Littman R.D."/>
            <person name="Fischbach A.M."/>
            <person name="Uwamino Y."/>
            <person name="Inoue T."/>
            <person name="Honda A."/>
            <person name="Hattori M."/>
            <person name="Murai T."/>
            <person name="Xavier J.R."/>
            <person name="Hirose N."/>
            <person name="Honda K."/>
        </authorList>
    </citation>
    <scope>NUCLEOTIDE SEQUENCE [LARGE SCALE GENOMIC DNA]</scope>
    <source>
        <strain evidence="2 3">CE91-St30</strain>
    </source>
</reference>
<keyword evidence="1" id="KW-0812">Transmembrane</keyword>
<proteinExistence type="predicted"/>
<evidence type="ECO:0000313" key="2">
    <source>
        <dbReference type="EMBL" id="BDE96307.1"/>
    </source>
</evidence>
<evidence type="ECO:0000313" key="3">
    <source>
        <dbReference type="Proteomes" id="UP001320544"/>
    </source>
</evidence>
<keyword evidence="3" id="KW-1185">Reference proteome</keyword>
<evidence type="ECO:0000256" key="1">
    <source>
        <dbReference type="SAM" id="Phobius"/>
    </source>
</evidence>
<organism evidence="2 3">
    <name type="scientific">Raoultibacter timonensis</name>
    <dbReference type="NCBI Taxonomy" id="1907662"/>
    <lineage>
        <taxon>Bacteria</taxon>
        <taxon>Bacillati</taxon>
        <taxon>Actinomycetota</taxon>
        <taxon>Coriobacteriia</taxon>
        <taxon>Eggerthellales</taxon>
        <taxon>Eggerthellaceae</taxon>
        <taxon>Raoultibacter</taxon>
    </lineage>
</organism>
<protein>
    <recommendedName>
        <fullName evidence="4">Teichoic acid transporter</fullName>
    </recommendedName>
</protein>
<keyword evidence="1" id="KW-0472">Membrane</keyword>
<evidence type="ECO:0008006" key="4">
    <source>
        <dbReference type="Google" id="ProtNLM"/>
    </source>
</evidence>
<feature type="transmembrane region" description="Helical" evidence="1">
    <location>
        <begin position="37"/>
        <end position="55"/>
    </location>
</feature>